<dbReference type="EMBL" id="WHJF01000102">
    <property type="protein sequence ID" value="NHZ65886.1"/>
    <property type="molecule type" value="Genomic_DNA"/>
</dbReference>
<evidence type="ECO:0000313" key="2">
    <source>
        <dbReference type="Proteomes" id="UP000610594"/>
    </source>
</evidence>
<dbReference type="Proteomes" id="UP000610594">
    <property type="component" value="Unassembled WGS sequence"/>
</dbReference>
<accession>A0ABX0N078</accession>
<evidence type="ECO:0000313" key="1">
    <source>
        <dbReference type="EMBL" id="NHZ65886.1"/>
    </source>
</evidence>
<keyword evidence="2" id="KW-1185">Reference proteome</keyword>
<comment type="caution">
    <text evidence="1">The sequence shown here is derived from an EMBL/GenBank/DDBJ whole genome shotgun (WGS) entry which is preliminary data.</text>
</comment>
<organism evidence="1 2">
    <name type="scientific">Massilia genomosp. 1</name>
    <dbReference type="NCBI Taxonomy" id="2609280"/>
    <lineage>
        <taxon>Bacteria</taxon>
        <taxon>Pseudomonadati</taxon>
        <taxon>Pseudomonadota</taxon>
        <taxon>Betaproteobacteria</taxon>
        <taxon>Burkholderiales</taxon>
        <taxon>Oxalobacteraceae</taxon>
        <taxon>Telluria group</taxon>
        <taxon>Massilia</taxon>
    </lineage>
</organism>
<protein>
    <submittedName>
        <fullName evidence="1">Uncharacterized protein</fullName>
    </submittedName>
</protein>
<proteinExistence type="predicted"/>
<reference evidence="1 2" key="1">
    <citation type="submission" date="2019-10" db="EMBL/GenBank/DDBJ databases">
        <title>Taxonomy of Antarctic Massilia spp.: description of Massilia rubra sp. nov., Massilia aquatica sp. nov., Massilia mucilaginosa sp. nov., Massilia frigida sp. nov. isolated from streams, lakes and regoliths.</title>
        <authorList>
            <person name="Holochova P."/>
            <person name="Sedlacek I."/>
            <person name="Kralova S."/>
            <person name="Maslanova I."/>
            <person name="Busse H.-J."/>
            <person name="Stankova E."/>
            <person name="Vrbovska V."/>
            <person name="Kovarovic V."/>
            <person name="Bartak M."/>
            <person name="Svec P."/>
            <person name="Pantucek R."/>
        </authorList>
    </citation>
    <scope>NUCLEOTIDE SEQUENCE [LARGE SCALE GENOMIC DNA]</scope>
    <source>
        <strain evidence="1 2">CCM 8694</strain>
    </source>
</reference>
<name>A0ABX0N078_9BURK</name>
<sequence length="158" mass="17864">MQILEVAEFFGFSPQNEKFDKFLSSYDISERPVFNETPMEDISKEGLVLWFHTDRFYKDAHGPVHDSDGDMVLSKIQAYSENNGSGLCRYMGILPFGLTFENTLTEAITKLGEPSNNHRSGPHNHVYSWANIQGYRVALCFIPEGKSVSFFSLSPKGI</sequence>
<dbReference type="RefSeq" id="WP_167239809.1">
    <property type="nucleotide sequence ID" value="NZ_WHJF01000102.1"/>
</dbReference>
<gene>
    <name evidence="1" type="ORF">F1735_26890</name>
</gene>